<dbReference type="Gene3D" id="3.60.21.10">
    <property type="match status" value="1"/>
</dbReference>
<organism evidence="2 3">
    <name type="scientific">Gluconobacter potus</name>
    <dbReference type="NCBI Taxonomy" id="2724927"/>
    <lineage>
        <taxon>Bacteria</taxon>
        <taxon>Pseudomonadati</taxon>
        <taxon>Pseudomonadota</taxon>
        <taxon>Alphaproteobacteria</taxon>
        <taxon>Acetobacterales</taxon>
        <taxon>Acetobacteraceae</taxon>
        <taxon>Gluconobacter</taxon>
    </lineage>
</organism>
<reference evidence="2 3" key="1">
    <citation type="submission" date="2015-06" db="EMBL/GenBank/DDBJ databases">
        <title>Improved classification and identification of acetic acid bacteria using matrix-assisted laser desorption/ionization time-of-flight mass spectrometry; Gluconobacter nephelii and Gluconobacter uchimurae are later heterotypic synonyms of Gluconobacter japonicus and Gluconobacter oxydans, respectively.</title>
        <authorList>
            <person name="Li L."/>
            <person name="Cleenwerck I."/>
            <person name="De Vuyst L."/>
            <person name="Vandamme P."/>
        </authorList>
    </citation>
    <scope>NUCLEOTIDE SEQUENCE [LARGE SCALE GENOMIC DNA]</scope>
    <source>
        <strain evidence="2 3">LMG 1764</strain>
    </source>
</reference>
<dbReference type="Pfam" id="PF00149">
    <property type="entry name" value="Metallophos"/>
    <property type="match status" value="1"/>
</dbReference>
<sequence length="293" mass="32168">MRVGLLSDLHHELMTEVAEQHLLPELSDGMARSNPDIAIFAGDVDRAGQAVRTATELAPAVPVIASIGGNHEHYRTGEPIDAGLARMREQARQLSAVQQRTVLALEDDCQIVDIRGIGVRILGATLWTDYDLNGNQAEDSRLVAQALNDYRFITGHDGRSFSPDEAFRRHETSTAFLRRELETPFDGPTVVITHHLPSMRSIAPRYHGRPDNAGFASNRDDLLELGAALWVCGHTHSSHHYRDRSGTLVVCNPCGYAIAKKKGLPVRENAAFVPGMTVDIIRKPDGTWGAEIS</sequence>
<dbReference type="SUPFAM" id="SSF56300">
    <property type="entry name" value="Metallo-dependent phosphatases"/>
    <property type="match status" value="1"/>
</dbReference>
<dbReference type="InterPro" id="IPR029052">
    <property type="entry name" value="Metallo-depent_PP-like"/>
</dbReference>
<evidence type="ECO:0000259" key="1">
    <source>
        <dbReference type="Pfam" id="PF00149"/>
    </source>
</evidence>
<dbReference type="GO" id="GO:0016787">
    <property type="term" value="F:hydrolase activity"/>
    <property type="evidence" value="ECO:0007669"/>
    <property type="project" value="InterPro"/>
</dbReference>
<dbReference type="PANTHER" id="PTHR37844">
    <property type="entry name" value="SER/THR PROTEIN PHOSPHATASE SUPERFAMILY (AFU_ORTHOLOGUE AFUA_1G14840)"/>
    <property type="match status" value="1"/>
</dbReference>
<dbReference type="PATRIC" id="fig|442.7.peg.2005"/>
<comment type="caution">
    <text evidence="2">The sequence shown here is derived from an EMBL/GenBank/DDBJ whole genome shotgun (WGS) entry which is preliminary data.</text>
</comment>
<evidence type="ECO:0000313" key="3">
    <source>
        <dbReference type="Proteomes" id="UP000075573"/>
    </source>
</evidence>
<dbReference type="PANTHER" id="PTHR37844:SF2">
    <property type="entry name" value="SER_THR PROTEIN PHOSPHATASE SUPERFAMILY (AFU_ORTHOLOGUE AFUA_1G14840)"/>
    <property type="match status" value="1"/>
</dbReference>
<evidence type="ECO:0000313" key="2">
    <source>
        <dbReference type="EMBL" id="KXV02322.1"/>
    </source>
</evidence>
<accession>A0A149QYD6</accession>
<feature type="domain" description="Calcineurin-like phosphoesterase" evidence="1">
    <location>
        <begin position="1"/>
        <end position="237"/>
    </location>
</feature>
<name>A0A149QYD6_9PROT</name>
<dbReference type="EMBL" id="LHZB01000099">
    <property type="protein sequence ID" value="KXV02322.1"/>
    <property type="molecule type" value="Genomic_DNA"/>
</dbReference>
<dbReference type="Proteomes" id="UP000075573">
    <property type="component" value="Unassembled WGS sequence"/>
</dbReference>
<proteinExistence type="predicted"/>
<dbReference type="InterPro" id="IPR004843">
    <property type="entry name" value="Calcineurin-like_PHP"/>
</dbReference>
<gene>
    <name evidence="2" type="ORF">AD929_03230</name>
</gene>
<protein>
    <recommendedName>
        <fullName evidence="1">Calcineurin-like phosphoesterase domain-containing protein</fullName>
    </recommendedName>
</protein>
<dbReference type="AlphaFoldDB" id="A0A149QYD6"/>